<protein>
    <recommendedName>
        <fullName evidence="4">GDP-mannose 4,6-dehydratase</fullName>
        <ecNumber evidence="4">4.2.1.47</ecNumber>
    </recommendedName>
</protein>
<comment type="similarity">
    <text evidence="3">Belongs to the NAD(P)-dependent epimerase/dehydratase family. GDP-mannose 4,6-dehydratase subfamily.</text>
</comment>
<dbReference type="GO" id="GO:0008446">
    <property type="term" value="F:GDP-mannose 4,6-dehydratase activity"/>
    <property type="evidence" value="ECO:0007669"/>
    <property type="project" value="UniProtKB-EC"/>
</dbReference>
<evidence type="ECO:0000259" key="7">
    <source>
        <dbReference type="Pfam" id="PF16363"/>
    </source>
</evidence>
<feature type="domain" description="NAD(P)-binding" evidence="7">
    <location>
        <begin position="5"/>
        <end position="312"/>
    </location>
</feature>
<evidence type="ECO:0000256" key="4">
    <source>
        <dbReference type="ARBA" id="ARBA00011989"/>
    </source>
</evidence>
<dbReference type="AlphaFoldDB" id="A0A1M5TZB0"/>
<dbReference type="FunFam" id="3.40.50.720:FF:000924">
    <property type="entry name" value="GDP-mannose 4,6 dehydratase"/>
    <property type="match status" value="1"/>
</dbReference>
<dbReference type="EMBL" id="FQXS01000004">
    <property type="protein sequence ID" value="SHH56122.1"/>
    <property type="molecule type" value="Genomic_DNA"/>
</dbReference>
<comment type="cofactor">
    <cofactor evidence="2">
        <name>NADP(+)</name>
        <dbReference type="ChEBI" id="CHEBI:58349"/>
    </cofactor>
</comment>
<keyword evidence="5" id="KW-0456">Lyase</keyword>
<keyword evidence="9" id="KW-1185">Reference proteome</keyword>
<dbReference type="Gene3D" id="3.90.25.10">
    <property type="entry name" value="UDP-galactose 4-epimerase, domain 1"/>
    <property type="match status" value="1"/>
</dbReference>
<dbReference type="CDD" id="cd05260">
    <property type="entry name" value="GDP_MD_SDR_e"/>
    <property type="match status" value="1"/>
</dbReference>
<dbReference type="PANTHER" id="PTHR43715:SF1">
    <property type="entry name" value="GDP-MANNOSE 4,6 DEHYDRATASE"/>
    <property type="match status" value="1"/>
</dbReference>
<dbReference type="STRING" id="1121409.SAMN02745124_00914"/>
<evidence type="ECO:0000256" key="3">
    <source>
        <dbReference type="ARBA" id="ARBA00009263"/>
    </source>
</evidence>
<reference evidence="8 9" key="1">
    <citation type="submission" date="2016-11" db="EMBL/GenBank/DDBJ databases">
        <authorList>
            <person name="Jaros S."/>
            <person name="Januszkiewicz K."/>
            <person name="Wedrychowicz H."/>
        </authorList>
    </citation>
    <scope>NUCLEOTIDE SEQUENCE [LARGE SCALE GENOMIC DNA]</scope>
    <source>
        <strain evidence="8 9">DSM 9705</strain>
    </source>
</reference>
<sequence>MKIAFITGITGQDGSYLAEILLEKGYEVYGLTRRASLEDQSNRLSRIKHLLKDIRLLSGTLESYPSLYRALRESKPDEVYHLAAQSFVNYSFEDEFSTISANINGTHGLLAACLELVPQAKFYFAGSSEMFGSSQNPPQHEESQFKPRSAYGISKVAGYHLACNYRENYGLFTATGILFNHESPRRGFEFVTRKISSAVARIKQGSQERLELGNLDAQRDWGHAKEYVDAMWRMLQQDKPGDYVISTGKLHSVRDFCAIAFNYVDLDYRDWVDINPQFYRHETAILQGDSRKAEEKLNWRPRISFHDMVCEMVENDLRSLQS</sequence>
<dbReference type="Pfam" id="PF16363">
    <property type="entry name" value="GDP_Man_Dehyd"/>
    <property type="match status" value="1"/>
</dbReference>
<dbReference type="InterPro" id="IPR016040">
    <property type="entry name" value="NAD(P)-bd_dom"/>
</dbReference>
<dbReference type="InterPro" id="IPR036291">
    <property type="entry name" value="NAD(P)-bd_dom_sf"/>
</dbReference>
<evidence type="ECO:0000256" key="2">
    <source>
        <dbReference type="ARBA" id="ARBA00001937"/>
    </source>
</evidence>
<dbReference type="OrthoDB" id="9779041at2"/>
<gene>
    <name evidence="8" type="ORF">SAMN02745124_00914</name>
</gene>
<dbReference type="InterPro" id="IPR006368">
    <property type="entry name" value="GDP_Man_deHydtase"/>
</dbReference>
<dbReference type="RefSeq" id="WP_073373662.1">
    <property type="nucleotide sequence ID" value="NZ_FQXS01000004.1"/>
</dbReference>
<name>A0A1M5TZB0_9BACT</name>
<accession>A0A1M5TZB0</accession>
<evidence type="ECO:0000313" key="9">
    <source>
        <dbReference type="Proteomes" id="UP000184139"/>
    </source>
</evidence>
<dbReference type="GO" id="GO:0042351">
    <property type="term" value="P:'de novo' GDP-L-fucose biosynthetic process"/>
    <property type="evidence" value="ECO:0007669"/>
    <property type="project" value="TreeGrafter"/>
</dbReference>
<comment type="function">
    <text evidence="6">Catalyzes the conversion of GDP-D-mannose to GDP-4-dehydro-6-deoxy-D-mannose.</text>
</comment>
<dbReference type="EC" id="4.2.1.47" evidence="4"/>
<dbReference type="Gene3D" id="3.40.50.720">
    <property type="entry name" value="NAD(P)-binding Rossmann-like Domain"/>
    <property type="match status" value="1"/>
</dbReference>
<organism evidence="8 9">
    <name type="scientific">Desulfofustis glycolicus DSM 9705</name>
    <dbReference type="NCBI Taxonomy" id="1121409"/>
    <lineage>
        <taxon>Bacteria</taxon>
        <taxon>Pseudomonadati</taxon>
        <taxon>Thermodesulfobacteriota</taxon>
        <taxon>Desulfobulbia</taxon>
        <taxon>Desulfobulbales</taxon>
        <taxon>Desulfocapsaceae</taxon>
        <taxon>Desulfofustis</taxon>
    </lineage>
</organism>
<evidence type="ECO:0000256" key="6">
    <source>
        <dbReference type="ARBA" id="ARBA00059383"/>
    </source>
</evidence>
<evidence type="ECO:0000256" key="1">
    <source>
        <dbReference type="ARBA" id="ARBA00000188"/>
    </source>
</evidence>
<dbReference type="Proteomes" id="UP000184139">
    <property type="component" value="Unassembled WGS sequence"/>
</dbReference>
<comment type="catalytic activity">
    <reaction evidence="1">
        <text>GDP-alpha-D-mannose = GDP-4-dehydro-alpha-D-rhamnose + H2O</text>
        <dbReference type="Rhea" id="RHEA:23820"/>
        <dbReference type="ChEBI" id="CHEBI:15377"/>
        <dbReference type="ChEBI" id="CHEBI:57527"/>
        <dbReference type="ChEBI" id="CHEBI:57964"/>
        <dbReference type="EC" id="4.2.1.47"/>
    </reaction>
</comment>
<evidence type="ECO:0000256" key="5">
    <source>
        <dbReference type="ARBA" id="ARBA00023239"/>
    </source>
</evidence>
<dbReference type="PANTHER" id="PTHR43715">
    <property type="entry name" value="GDP-MANNOSE 4,6-DEHYDRATASE"/>
    <property type="match status" value="1"/>
</dbReference>
<dbReference type="SUPFAM" id="SSF51735">
    <property type="entry name" value="NAD(P)-binding Rossmann-fold domains"/>
    <property type="match status" value="1"/>
</dbReference>
<evidence type="ECO:0000313" key="8">
    <source>
        <dbReference type="EMBL" id="SHH56122.1"/>
    </source>
</evidence>
<proteinExistence type="inferred from homology"/>